<dbReference type="AlphaFoldDB" id="A0A5C4NJ67"/>
<evidence type="ECO:0000256" key="1">
    <source>
        <dbReference type="SAM" id="Phobius"/>
    </source>
</evidence>
<reference evidence="2 3" key="1">
    <citation type="submission" date="2019-06" db="EMBL/GenBank/DDBJ databases">
        <authorList>
            <person name="Jiang L."/>
        </authorList>
    </citation>
    <scope>NUCLEOTIDE SEQUENCE [LARGE SCALE GENOMIC DNA]</scope>
    <source>
        <strain evidence="2 3">YIM 48858</strain>
    </source>
</reference>
<keyword evidence="3" id="KW-1185">Reference proteome</keyword>
<name>A0A5C4NJ67_9RHOB</name>
<dbReference type="Pfam" id="PF07332">
    <property type="entry name" value="Phage_holin_3_6"/>
    <property type="match status" value="1"/>
</dbReference>
<dbReference type="OrthoDB" id="7865288at2"/>
<organism evidence="2 3">
    <name type="scientific">Rubellimicrobium roseum</name>
    <dbReference type="NCBI Taxonomy" id="687525"/>
    <lineage>
        <taxon>Bacteria</taxon>
        <taxon>Pseudomonadati</taxon>
        <taxon>Pseudomonadota</taxon>
        <taxon>Alphaproteobacteria</taxon>
        <taxon>Rhodobacterales</taxon>
        <taxon>Roseobacteraceae</taxon>
        <taxon>Rubellimicrobium</taxon>
    </lineage>
</organism>
<gene>
    <name evidence="2" type="ORF">FHG71_08675</name>
</gene>
<feature type="transmembrane region" description="Helical" evidence="1">
    <location>
        <begin position="79"/>
        <end position="101"/>
    </location>
</feature>
<dbReference type="Proteomes" id="UP000305709">
    <property type="component" value="Unassembled WGS sequence"/>
</dbReference>
<keyword evidence="1" id="KW-0812">Transmembrane</keyword>
<feature type="transmembrane region" description="Helical" evidence="1">
    <location>
        <begin position="47"/>
        <end position="73"/>
    </location>
</feature>
<protein>
    <submittedName>
        <fullName evidence="2">Phage holin family protein</fullName>
    </submittedName>
</protein>
<comment type="caution">
    <text evidence="2">The sequence shown here is derived from an EMBL/GenBank/DDBJ whole genome shotgun (WGS) entry which is preliminary data.</text>
</comment>
<accession>A0A5C4NJ67</accession>
<evidence type="ECO:0000313" key="3">
    <source>
        <dbReference type="Proteomes" id="UP000305709"/>
    </source>
</evidence>
<dbReference type="RefSeq" id="WP_139081232.1">
    <property type="nucleotide sequence ID" value="NZ_VDFV01000008.1"/>
</dbReference>
<evidence type="ECO:0000313" key="2">
    <source>
        <dbReference type="EMBL" id="TNC72449.1"/>
    </source>
</evidence>
<dbReference type="EMBL" id="VDFV01000008">
    <property type="protein sequence ID" value="TNC72449.1"/>
    <property type="molecule type" value="Genomic_DNA"/>
</dbReference>
<keyword evidence="1" id="KW-1133">Transmembrane helix</keyword>
<sequence length="136" mass="13951">MSFDPDSRPTGSLLSDAVNQLTRLVRGEVALAKAEVAQNIKSAGLGVGLLAGAAILVLVALNVLAAALVAALAEWLGPGWAALLVGVVILVVALILALRGLNALKPENLMPSRTVHSVQADAQTIKETVANGNHKH</sequence>
<dbReference type="InterPro" id="IPR009937">
    <property type="entry name" value="Phage_holin_3_6"/>
</dbReference>
<keyword evidence="1" id="KW-0472">Membrane</keyword>
<proteinExistence type="predicted"/>